<evidence type="ECO:0000259" key="3">
    <source>
        <dbReference type="PROSITE" id="PS51832"/>
    </source>
</evidence>
<name>A0ABS3Q6D5_9GAMM</name>
<evidence type="ECO:0000313" key="4">
    <source>
        <dbReference type="EMBL" id="MBO1927623.1"/>
    </source>
</evidence>
<keyword evidence="1" id="KW-1133">Transmembrane helix</keyword>
<dbReference type="InterPro" id="IPR037522">
    <property type="entry name" value="HD_GYP_dom"/>
</dbReference>
<dbReference type="PANTHER" id="PTHR45228">
    <property type="entry name" value="CYCLIC DI-GMP PHOSPHODIESTERASE TM_0186-RELATED"/>
    <property type="match status" value="1"/>
</dbReference>
<dbReference type="InterPro" id="IPR006675">
    <property type="entry name" value="HDIG_dom"/>
</dbReference>
<keyword evidence="5" id="KW-1185">Reference proteome</keyword>
<dbReference type="InterPro" id="IPR052020">
    <property type="entry name" value="Cyclic_di-GMP/3'3'-cGAMP_PDE"/>
</dbReference>
<dbReference type="CDD" id="cd00077">
    <property type="entry name" value="HDc"/>
    <property type="match status" value="1"/>
</dbReference>
<dbReference type="RefSeq" id="WP_208150094.1">
    <property type="nucleotide sequence ID" value="NZ_JAGETV010000014.1"/>
</dbReference>
<dbReference type="PROSITE" id="PS51832">
    <property type="entry name" value="HD_GYP"/>
    <property type="match status" value="1"/>
</dbReference>
<keyword evidence="1" id="KW-0812">Transmembrane</keyword>
<proteinExistence type="predicted"/>
<organism evidence="4 5">
    <name type="scientific">Thiomicrorhabdus marina</name>
    <dbReference type="NCBI Taxonomy" id="2818442"/>
    <lineage>
        <taxon>Bacteria</taxon>
        <taxon>Pseudomonadati</taxon>
        <taxon>Pseudomonadota</taxon>
        <taxon>Gammaproteobacteria</taxon>
        <taxon>Thiotrichales</taxon>
        <taxon>Piscirickettsiaceae</taxon>
        <taxon>Thiomicrorhabdus</taxon>
    </lineage>
</organism>
<evidence type="ECO:0000256" key="1">
    <source>
        <dbReference type="SAM" id="Phobius"/>
    </source>
</evidence>
<dbReference type="EMBL" id="JAGETV010000014">
    <property type="protein sequence ID" value="MBO1927623.1"/>
    <property type="molecule type" value="Genomic_DNA"/>
</dbReference>
<protein>
    <submittedName>
        <fullName evidence="4">HD-GYP domain-containing protein</fullName>
    </submittedName>
</protein>
<evidence type="ECO:0000313" key="5">
    <source>
        <dbReference type="Proteomes" id="UP000664835"/>
    </source>
</evidence>
<comment type="caution">
    <text evidence="4">The sequence shown here is derived from an EMBL/GenBank/DDBJ whole genome shotgun (WGS) entry which is preliminary data.</text>
</comment>
<evidence type="ECO:0000259" key="2">
    <source>
        <dbReference type="PROSITE" id="PS51831"/>
    </source>
</evidence>
<dbReference type="NCBIfam" id="TIGR00277">
    <property type="entry name" value="HDIG"/>
    <property type="match status" value="1"/>
</dbReference>
<sequence>MAQFIPIENVAGKKLAYIYSIHQDKALLALYSRLTYNVILTTLILTVLLAVALFLRQHHAWLNKQKLLLEEKVIERTKQIEFSLQKELYIKRVLETIFTVSEHLNVAEKIDNLLYESCERLTLHEHYHFAHIKTFNDDLQVALSRSVIRQGMQIQNIQRFYELMEKSNGIEERIHNGDIVIIKNIDEHAYAQPIIEFIRRNHINTAVLIPLSSEASVIDIFGYLTILTSHEQNLAEERILFKELGQTISQAILSLKRKEKYEQVLQEKVSNYKEMIFAMVELMEKRDAYTAGHTRRVSAYSRLIAEKMGLDQKAISDITEAAMLHDIGKIVTPDSILLKPGRLNDEEFAIIKDHVTVGAEVLDKLEFFKELKEIMLYHHEKYDGSGYPFGLKGEEIPLLARIMTVADAFDAMTSHRIYKSKLNIQQAIQELERGKGSHFDPSVVNVAKKVLQEVSLEATESQLPVSGPDYERMAYYFKDQLTGLLNESYLAILLENHFVGQSIKALQVLTIQAEGMQAAELEKRYTNLGTLIKPAYPTSLCFFIKSGVFILIHRDSIHLKQQEQLLAEFEAQNGVVIHIENLNMIDEEQCVQRLEAIAGLEPVSETPVQEN</sequence>
<accession>A0ABS3Q6D5</accession>
<dbReference type="PANTHER" id="PTHR45228:SF4">
    <property type="entry name" value="LIPOPROTEIN"/>
    <property type="match status" value="1"/>
</dbReference>
<dbReference type="Proteomes" id="UP000664835">
    <property type="component" value="Unassembled WGS sequence"/>
</dbReference>
<dbReference type="InterPro" id="IPR006674">
    <property type="entry name" value="HD_domain"/>
</dbReference>
<dbReference type="PROSITE" id="PS51831">
    <property type="entry name" value="HD"/>
    <property type="match status" value="1"/>
</dbReference>
<dbReference type="SUPFAM" id="SSF109604">
    <property type="entry name" value="HD-domain/PDEase-like"/>
    <property type="match status" value="1"/>
</dbReference>
<gene>
    <name evidence="4" type="ORF">J3998_08545</name>
</gene>
<feature type="transmembrane region" description="Helical" evidence="1">
    <location>
        <begin position="34"/>
        <end position="55"/>
    </location>
</feature>
<keyword evidence="1" id="KW-0472">Membrane</keyword>
<dbReference type="Pfam" id="PF13487">
    <property type="entry name" value="HD_5"/>
    <property type="match status" value="1"/>
</dbReference>
<feature type="domain" description="HD-GYP" evidence="3">
    <location>
        <begin position="268"/>
        <end position="463"/>
    </location>
</feature>
<feature type="domain" description="HD" evidence="2">
    <location>
        <begin position="290"/>
        <end position="412"/>
    </location>
</feature>
<dbReference type="SMART" id="SM00471">
    <property type="entry name" value="HDc"/>
    <property type="match status" value="1"/>
</dbReference>
<dbReference type="Gene3D" id="1.10.3210.10">
    <property type="entry name" value="Hypothetical protein af1432"/>
    <property type="match status" value="1"/>
</dbReference>
<reference evidence="4 5" key="1">
    <citation type="submission" date="2021-03" db="EMBL/GenBank/DDBJ databases">
        <title>Thiomicrorhabdus sp.nov.,novel sulfur-oxidizing bacteria isolated from coastal sediment.</title>
        <authorList>
            <person name="Liu X."/>
        </authorList>
    </citation>
    <scope>NUCLEOTIDE SEQUENCE [LARGE SCALE GENOMIC DNA]</scope>
    <source>
        <strain evidence="4 5">6S2-11</strain>
    </source>
</reference>
<dbReference type="InterPro" id="IPR003607">
    <property type="entry name" value="HD/PDEase_dom"/>
</dbReference>